<keyword evidence="1" id="KW-0812">Transmembrane</keyword>
<organism evidence="3 4">
    <name type="scientific">Mucilaginibacter gracilis</name>
    <dbReference type="NCBI Taxonomy" id="423350"/>
    <lineage>
        <taxon>Bacteria</taxon>
        <taxon>Pseudomonadati</taxon>
        <taxon>Bacteroidota</taxon>
        <taxon>Sphingobacteriia</taxon>
        <taxon>Sphingobacteriales</taxon>
        <taxon>Sphingobacteriaceae</taxon>
        <taxon>Mucilaginibacter</taxon>
    </lineage>
</organism>
<reference evidence="3 4" key="1">
    <citation type="submission" date="2018-10" db="EMBL/GenBank/DDBJ databases">
        <title>Genomic Encyclopedia of Archaeal and Bacterial Type Strains, Phase II (KMG-II): from individual species to whole genera.</title>
        <authorList>
            <person name="Goeker M."/>
        </authorList>
    </citation>
    <scope>NUCLEOTIDE SEQUENCE [LARGE SCALE GENOMIC DNA]</scope>
    <source>
        <strain evidence="3 4">DSM 18602</strain>
    </source>
</reference>
<dbReference type="AlphaFoldDB" id="A0A495ITI9"/>
<dbReference type="InterPro" id="IPR055407">
    <property type="entry name" value="TraM_C"/>
</dbReference>
<dbReference type="Pfam" id="PF12508">
    <property type="entry name" value="Transposon_TraM"/>
    <property type="match status" value="1"/>
</dbReference>
<name>A0A495ITI9_9SPHI</name>
<feature type="domain" description="Conjugative transposon TraM C-terminal" evidence="2">
    <location>
        <begin position="204"/>
        <end position="348"/>
    </location>
</feature>
<evidence type="ECO:0000313" key="3">
    <source>
        <dbReference type="EMBL" id="RKR79980.1"/>
    </source>
</evidence>
<comment type="caution">
    <text evidence="3">The sequence shown here is derived from an EMBL/GenBank/DDBJ whole genome shotgun (WGS) entry which is preliminary data.</text>
</comment>
<dbReference type="OrthoDB" id="1453786at2"/>
<sequence length="352" mass="37818">MEQPTIQFQRKRKFLLFLPLFVLPLLALVFYGMGGGKGDQTATTAHPGINASLPGATFEKGKAPDDKLSLYEKQKRDSISARQHDASGFLAGMGFDTAHSVAKPKPDESVAQINAKLAQINREVNRPAPAVPRYSNAGTTDTQTRKLQQIVNAMKQGNTEDPEMKQLDGLMDKLLDLQHPERVANSLKQQADTLSRKDTAFRAVPAVIEGNQKVAPGGVVKLKLLDTLRIGKLLIPKGQLLFGACSVTNQRLLLEIRNIRLGTAIIPVNLTVFSLDGLAGIDAPEAELGEAAGNGTANALSNMQFLSMDQSIGTQAATAGISAATGLLSKKVKKIRVKLKGNTPVLLRVNKN</sequence>
<evidence type="ECO:0000256" key="1">
    <source>
        <dbReference type="SAM" id="Phobius"/>
    </source>
</evidence>
<dbReference type="RefSeq" id="WP_121195590.1">
    <property type="nucleotide sequence ID" value="NZ_RBKU01000001.1"/>
</dbReference>
<proteinExistence type="predicted"/>
<gene>
    <name evidence="3" type="ORF">BDD43_0066</name>
</gene>
<keyword evidence="1" id="KW-0472">Membrane</keyword>
<keyword evidence="4" id="KW-1185">Reference proteome</keyword>
<keyword evidence="1" id="KW-1133">Transmembrane helix</keyword>
<evidence type="ECO:0000259" key="2">
    <source>
        <dbReference type="Pfam" id="PF12508"/>
    </source>
</evidence>
<feature type="transmembrane region" description="Helical" evidence="1">
    <location>
        <begin position="14"/>
        <end position="33"/>
    </location>
</feature>
<protein>
    <submittedName>
        <fullName evidence="3">Conjugative transposon TraM protein</fullName>
    </submittedName>
</protein>
<evidence type="ECO:0000313" key="4">
    <source>
        <dbReference type="Proteomes" id="UP000268007"/>
    </source>
</evidence>
<dbReference type="EMBL" id="RBKU01000001">
    <property type="protein sequence ID" value="RKR79980.1"/>
    <property type="molecule type" value="Genomic_DNA"/>
</dbReference>
<accession>A0A495ITI9</accession>
<dbReference type="Proteomes" id="UP000268007">
    <property type="component" value="Unassembled WGS sequence"/>
</dbReference>